<organism evidence="1 2">
    <name type="scientific">Protopolystoma xenopodis</name>
    <dbReference type="NCBI Taxonomy" id="117903"/>
    <lineage>
        <taxon>Eukaryota</taxon>
        <taxon>Metazoa</taxon>
        <taxon>Spiralia</taxon>
        <taxon>Lophotrochozoa</taxon>
        <taxon>Platyhelminthes</taxon>
        <taxon>Monogenea</taxon>
        <taxon>Polyopisthocotylea</taxon>
        <taxon>Polystomatidea</taxon>
        <taxon>Polystomatidae</taxon>
        <taxon>Protopolystoma</taxon>
    </lineage>
</organism>
<gene>
    <name evidence="1" type="ORF">PXEA_LOCUS22748</name>
</gene>
<protein>
    <submittedName>
        <fullName evidence="1">Uncharacterized protein</fullName>
    </submittedName>
</protein>
<dbReference type="OrthoDB" id="10056949at2759"/>
<sequence length="90" mass="9108">MQGGGQTATVIQVSKGHTGGHTIIQQNGQHVIVGKIASGGNGNSNVDSNIVSLQGANSANGTGLQTLYPTHYIEAASEQTVYTSPGNGQM</sequence>
<dbReference type="Proteomes" id="UP000784294">
    <property type="component" value="Unassembled WGS sequence"/>
</dbReference>
<evidence type="ECO:0000313" key="1">
    <source>
        <dbReference type="EMBL" id="VEL29308.1"/>
    </source>
</evidence>
<dbReference type="EMBL" id="CAAALY010101976">
    <property type="protein sequence ID" value="VEL29308.1"/>
    <property type="molecule type" value="Genomic_DNA"/>
</dbReference>
<accession>A0A3S5C1J1</accession>
<name>A0A3S5C1J1_9PLAT</name>
<comment type="caution">
    <text evidence="1">The sequence shown here is derived from an EMBL/GenBank/DDBJ whole genome shotgun (WGS) entry which is preliminary data.</text>
</comment>
<evidence type="ECO:0000313" key="2">
    <source>
        <dbReference type="Proteomes" id="UP000784294"/>
    </source>
</evidence>
<keyword evidence="2" id="KW-1185">Reference proteome</keyword>
<reference evidence="1" key="1">
    <citation type="submission" date="2018-11" db="EMBL/GenBank/DDBJ databases">
        <authorList>
            <consortium name="Pathogen Informatics"/>
        </authorList>
    </citation>
    <scope>NUCLEOTIDE SEQUENCE</scope>
</reference>
<proteinExistence type="predicted"/>
<dbReference type="AlphaFoldDB" id="A0A3S5C1J1"/>